<dbReference type="InterPro" id="IPR000980">
    <property type="entry name" value="SH2"/>
</dbReference>
<dbReference type="Gene3D" id="3.30.200.20">
    <property type="entry name" value="Phosphorylase Kinase, domain 1"/>
    <property type="match status" value="1"/>
</dbReference>
<dbReference type="Pfam" id="PF07714">
    <property type="entry name" value="PK_Tyr_Ser-Thr"/>
    <property type="match status" value="1"/>
</dbReference>
<name>A0A6B2KZJ3_9EUKA</name>
<dbReference type="PANTHER" id="PTHR44329">
    <property type="entry name" value="SERINE/THREONINE-PROTEIN KINASE TNNI3K-RELATED"/>
    <property type="match status" value="1"/>
</dbReference>
<feature type="region of interest" description="Disordered" evidence="10">
    <location>
        <begin position="379"/>
        <end position="468"/>
    </location>
</feature>
<evidence type="ECO:0000256" key="7">
    <source>
        <dbReference type="ARBA" id="ARBA00025089"/>
    </source>
</evidence>
<dbReference type="SMART" id="SM00252">
    <property type="entry name" value="SH2"/>
    <property type="match status" value="1"/>
</dbReference>
<feature type="domain" description="SH2" evidence="11">
    <location>
        <begin position="482"/>
        <end position="608"/>
    </location>
</feature>
<evidence type="ECO:0008006" key="14">
    <source>
        <dbReference type="Google" id="ProtNLM"/>
    </source>
</evidence>
<feature type="compositionally biased region" description="Basic and acidic residues" evidence="10">
    <location>
        <begin position="457"/>
        <end position="468"/>
    </location>
</feature>
<keyword evidence="5 9" id="KW-0067">ATP-binding</keyword>
<evidence type="ECO:0000256" key="6">
    <source>
        <dbReference type="ARBA" id="ARBA00023137"/>
    </source>
</evidence>
<organism evidence="13">
    <name type="scientific">Arcella intermedia</name>
    <dbReference type="NCBI Taxonomy" id="1963864"/>
    <lineage>
        <taxon>Eukaryota</taxon>
        <taxon>Amoebozoa</taxon>
        <taxon>Tubulinea</taxon>
        <taxon>Elardia</taxon>
        <taxon>Arcellinida</taxon>
        <taxon>Sphaerothecina</taxon>
        <taxon>Arcellidae</taxon>
        <taxon>Arcella</taxon>
    </lineage>
</organism>
<dbReference type="InterPro" id="IPR008271">
    <property type="entry name" value="Ser/Thr_kinase_AS"/>
</dbReference>
<evidence type="ECO:0000256" key="8">
    <source>
        <dbReference type="PROSITE-ProRule" id="PRU00191"/>
    </source>
</evidence>
<feature type="binding site" evidence="9">
    <location>
        <position position="26"/>
    </location>
    <ligand>
        <name>ATP</name>
        <dbReference type="ChEBI" id="CHEBI:30616"/>
    </ligand>
</feature>
<keyword evidence="2" id="KW-0808">Transferase</keyword>
<dbReference type="PANTHER" id="PTHR44329:SF243">
    <property type="entry name" value="DUAL SPECIFICITY PROTEIN KINASE SHKB"/>
    <property type="match status" value="1"/>
</dbReference>
<dbReference type="SMART" id="SM00220">
    <property type="entry name" value="S_TKc"/>
    <property type="match status" value="1"/>
</dbReference>
<dbReference type="GO" id="GO:0005524">
    <property type="term" value="F:ATP binding"/>
    <property type="evidence" value="ECO:0007669"/>
    <property type="project" value="UniProtKB-UniRule"/>
</dbReference>
<dbReference type="PROSITE" id="PS00107">
    <property type="entry name" value="PROTEIN_KINASE_ATP"/>
    <property type="match status" value="1"/>
</dbReference>
<dbReference type="AlphaFoldDB" id="A0A6B2KZJ3"/>
<dbReference type="PROSITE" id="PS00108">
    <property type="entry name" value="PROTEIN_KINASE_ST"/>
    <property type="match status" value="1"/>
</dbReference>
<dbReference type="InterPro" id="IPR051681">
    <property type="entry name" value="Ser/Thr_Kinases-Pseudokinases"/>
</dbReference>
<proteinExistence type="predicted"/>
<dbReference type="InterPro" id="IPR000719">
    <property type="entry name" value="Prot_kinase_dom"/>
</dbReference>
<keyword evidence="1" id="KW-0723">Serine/threonine-protein kinase</keyword>
<evidence type="ECO:0000256" key="9">
    <source>
        <dbReference type="PROSITE-ProRule" id="PRU10141"/>
    </source>
</evidence>
<evidence type="ECO:0000256" key="4">
    <source>
        <dbReference type="ARBA" id="ARBA00022777"/>
    </source>
</evidence>
<evidence type="ECO:0000256" key="10">
    <source>
        <dbReference type="SAM" id="MobiDB-lite"/>
    </source>
</evidence>
<evidence type="ECO:0000256" key="3">
    <source>
        <dbReference type="ARBA" id="ARBA00022741"/>
    </source>
</evidence>
<sequence length="633" mass="72598">MSAKLGSGTFGTVYRGSCRGTLVAIKVLKVTSMNIEDILQEVGMMSHLRFQNIVTMHGVSFHEDNLYIISEYLPCGDLEHWLMDKDKEISFIMKLKLLKDVAMGMNWLHSSDPPVIHRDLKPANVLLTTSRRPGDEETIMKEKRTKEIEKDLMAKVTDMGLSKVMTIKQLKADGAGSNLWMAPELLKYQYYDEKVDVYSFALLIWQVLTWTRNPFQDYLDRGDLNLFVEAVYYRKVRPEIPKGTHPRLVTLMNAGWAHHAKDRPEFSSIVTVLDDCMVTTLFKDERYAIFWQKNWGAKKLHKEERIEPAKEKIPFATFAEGLYDYLSQYGVLFPANPDSDVYYLCLKVMVVDPKFDAVTIDRLLLVEKWFGPLLDESWSSPTVPSKASVTSPIPISGMKTEVSGGLKSPREKKSNNLSPKHSPRSTTSLDEKERTRATRSPSDNSDRGKKPKVQKVPPRDPFERPEERTLLGTLRRILEQQWFHGDISKEDADSTLATSRVEESKGNVSDIMRDKIFGPGGGPAGDFLIRLSFSEPVEKHPFTITKVDKRGVIFHQRIFYEEESKLYKVYLKINNIPEVSSDSLHGLVKQLTELQAVRRPCKRLNYARKYDDIFQQKEVHDKGYLDQGYLDQI</sequence>
<feature type="compositionally biased region" description="Polar residues" evidence="10">
    <location>
        <begin position="415"/>
        <end position="428"/>
    </location>
</feature>
<keyword evidence="8" id="KW-0727">SH2 domain</keyword>
<evidence type="ECO:0000259" key="11">
    <source>
        <dbReference type="PROSITE" id="PS50001"/>
    </source>
</evidence>
<evidence type="ECO:0000313" key="13">
    <source>
        <dbReference type="EMBL" id="NDV30132.1"/>
    </source>
</evidence>
<dbReference type="CDD" id="cd13999">
    <property type="entry name" value="STKc_MAP3K-like"/>
    <property type="match status" value="1"/>
</dbReference>
<dbReference type="PROSITE" id="PS50011">
    <property type="entry name" value="PROTEIN_KINASE_DOM"/>
    <property type="match status" value="1"/>
</dbReference>
<evidence type="ECO:0000256" key="1">
    <source>
        <dbReference type="ARBA" id="ARBA00022527"/>
    </source>
</evidence>
<comment type="function">
    <text evidence="7">Required for proper chemotaxis and phagocytosis; proper spatiotemporal control of F-actin levels in chemotaxing cells. Negative regulator of the PI3K (phosphatidylinositol 3 kinase) pathway. Predominantly phosphorylates serines and threonines and tyrosines at a lower level.</text>
</comment>
<evidence type="ECO:0000259" key="12">
    <source>
        <dbReference type="PROSITE" id="PS50011"/>
    </source>
</evidence>
<keyword evidence="6" id="KW-0829">Tyrosine-protein kinase</keyword>
<keyword evidence="4" id="KW-0418">Kinase</keyword>
<dbReference type="SUPFAM" id="SSF55550">
    <property type="entry name" value="SH2 domain"/>
    <property type="match status" value="1"/>
</dbReference>
<dbReference type="Gene3D" id="3.30.505.10">
    <property type="entry name" value="SH2 domain"/>
    <property type="match status" value="1"/>
</dbReference>
<keyword evidence="3 9" id="KW-0547">Nucleotide-binding</keyword>
<dbReference type="InterPro" id="IPR017441">
    <property type="entry name" value="Protein_kinase_ATP_BS"/>
</dbReference>
<evidence type="ECO:0000256" key="5">
    <source>
        <dbReference type="ARBA" id="ARBA00022840"/>
    </source>
</evidence>
<dbReference type="InterPro" id="IPR036860">
    <property type="entry name" value="SH2_dom_sf"/>
</dbReference>
<dbReference type="InterPro" id="IPR011009">
    <property type="entry name" value="Kinase-like_dom_sf"/>
</dbReference>
<dbReference type="GO" id="GO:0004674">
    <property type="term" value="F:protein serine/threonine kinase activity"/>
    <property type="evidence" value="ECO:0007669"/>
    <property type="project" value="UniProtKB-KW"/>
</dbReference>
<dbReference type="SUPFAM" id="SSF56112">
    <property type="entry name" value="Protein kinase-like (PK-like)"/>
    <property type="match status" value="1"/>
</dbReference>
<dbReference type="Gene3D" id="1.10.510.10">
    <property type="entry name" value="Transferase(Phosphotransferase) domain 1"/>
    <property type="match status" value="1"/>
</dbReference>
<dbReference type="GO" id="GO:0004713">
    <property type="term" value="F:protein tyrosine kinase activity"/>
    <property type="evidence" value="ECO:0007669"/>
    <property type="project" value="UniProtKB-KW"/>
</dbReference>
<accession>A0A6B2KZJ3</accession>
<feature type="domain" description="Protein kinase" evidence="12">
    <location>
        <begin position="1"/>
        <end position="282"/>
    </location>
</feature>
<dbReference type="PROSITE" id="PS50001">
    <property type="entry name" value="SH2"/>
    <property type="match status" value="1"/>
</dbReference>
<reference evidence="13" key="1">
    <citation type="journal article" date="2020" name="J. Eukaryot. Microbiol.">
        <title>De novo Sequencing, Assembly and Annotation of the Transcriptome for the Free-Living Testate Amoeba Arcella intermedia.</title>
        <authorList>
            <person name="Ribeiro G.M."/>
            <person name="Porfirio-Sousa A.L."/>
            <person name="Maurer-Alcala X.X."/>
            <person name="Katz L.A."/>
            <person name="Lahr D.J.G."/>
        </authorList>
    </citation>
    <scope>NUCLEOTIDE SEQUENCE</scope>
</reference>
<dbReference type="InterPro" id="IPR001245">
    <property type="entry name" value="Ser-Thr/Tyr_kinase_cat_dom"/>
</dbReference>
<evidence type="ECO:0000256" key="2">
    <source>
        <dbReference type="ARBA" id="ARBA00022679"/>
    </source>
</evidence>
<dbReference type="EMBL" id="GIBP01001163">
    <property type="protein sequence ID" value="NDV30132.1"/>
    <property type="molecule type" value="Transcribed_RNA"/>
</dbReference>
<feature type="compositionally biased region" description="Polar residues" evidence="10">
    <location>
        <begin position="379"/>
        <end position="393"/>
    </location>
</feature>
<protein>
    <recommendedName>
        <fullName evidence="14">Protein kinase domain-containing protein</fullName>
    </recommendedName>
</protein>